<gene>
    <name evidence="2" type="ORF">Taro_003956</name>
</gene>
<feature type="region of interest" description="Disordered" evidence="1">
    <location>
        <begin position="88"/>
        <end position="154"/>
    </location>
</feature>
<evidence type="ECO:0000313" key="3">
    <source>
        <dbReference type="Proteomes" id="UP000652761"/>
    </source>
</evidence>
<dbReference type="EMBL" id="NMUH01000104">
    <property type="protein sequence ID" value="MQL71629.1"/>
    <property type="molecule type" value="Genomic_DNA"/>
</dbReference>
<dbReference type="PANTHER" id="PTHR36034:SF2">
    <property type="entry name" value="EXPRESSED PROTEIN"/>
    <property type="match status" value="1"/>
</dbReference>
<evidence type="ECO:0000256" key="1">
    <source>
        <dbReference type="SAM" id="MobiDB-lite"/>
    </source>
</evidence>
<feature type="compositionally biased region" description="Polar residues" evidence="1">
    <location>
        <begin position="115"/>
        <end position="124"/>
    </location>
</feature>
<dbReference type="PANTHER" id="PTHR36034">
    <property type="entry name" value="EXPRESSED PROTEIN"/>
    <property type="match status" value="1"/>
</dbReference>
<comment type="caution">
    <text evidence="2">The sequence shown here is derived from an EMBL/GenBank/DDBJ whole genome shotgun (WGS) entry which is preliminary data.</text>
</comment>
<proteinExistence type="predicted"/>
<dbReference type="OrthoDB" id="1918650at2759"/>
<evidence type="ECO:0000313" key="2">
    <source>
        <dbReference type="EMBL" id="MQL71629.1"/>
    </source>
</evidence>
<dbReference type="Proteomes" id="UP000652761">
    <property type="component" value="Unassembled WGS sequence"/>
</dbReference>
<sequence length="229" mass="24820">MYMRPHYVEEESKLFFREPTSWHPRVMRDLMISVASEISAQTFEQSGRLPQLPVQALTLQASNLTYEDLTLTVLAPASFTSPPSVMSLNSAPASPMSPLTGFPEYIGRMGEERPGSSTQGSSLMPSAERQKENSDGPEPKSLSEHTSPSSGLNPSTDLGCSHLWLQSTVPLGCVPAQSSTTVKLELLPLTDGIITLDTLQISVREKGLTYIPEHPLKIHATSSIATGIV</sequence>
<reference evidence="2" key="1">
    <citation type="submission" date="2017-07" db="EMBL/GenBank/DDBJ databases">
        <title>Taro Niue Genome Assembly and Annotation.</title>
        <authorList>
            <person name="Atibalentja N."/>
            <person name="Keating K."/>
            <person name="Fields C.J."/>
        </authorList>
    </citation>
    <scope>NUCLEOTIDE SEQUENCE</scope>
    <source>
        <strain evidence="2">Niue_2</strain>
        <tissue evidence="2">Leaf</tissue>
    </source>
</reference>
<protein>
    <submittedName>
        <fullName evidence="2">Uncharacterized protein</fullName>
    </submittedName>
</protein>
<organism evidence="2 3">
    <name type="scientific">Colocasia esculenta</name>
    <name type="common">Wild taro</name>
    <name type="synonym">Arum esculentum</name>
    <dbReference type="NCBI Taxonomy" id="4460"/>
    <lineage>
        <taxon>Eukaryota</taxon>
        <taxon>Viridiplantae</taxon>
        <taxon>Streptophyta</taxon>
        <taxon>Embryophyta</taxon>
        <taxon>Tracheophyta</taxon>
        <taxon>Spermatophyta</taxon>
        <taxon>Magnoliopsida</taxon>
        <taxon>Liliopsida</taxon>
        <taxon>Araceae</taxon>
        <taxon>Aroideae</taxon>
        <taxon>Colocasieae</taxon>
        <taxon>Colocasia</taxon>
    </lineage>
</organism>
<dbReference type="AlphaFoldDB" id="A0A843TTF4"/>
<keyword evidence="3" id="KW-1185">Reference proteome</keyword>
<name>A0A843TTF4_COLES</name>
<feature type="compositionally biased region" description="Polar residues" evidence="1">
    <location>
        <begin position="144"/>
        <end position="154"/>
    </location>
</feature>
<accession>A0A843TTF4</accession>
<feature type="compositionally biased region" description="Basic and acidic residues" evidence="1">
    <location>
        <begin position="128"/>
        <end position="143"/>
    </location>
</feature>